<comment type="caution">
    <text evidence="2">The sequence shown here is derived from an EMBL/GenBank/DDBJ whole genome shotgun (WGS) entry which is preliminary data.</text>
</comment>
<accession>A0A0R1XDE9</accession>
<evidence type="ECO:0000313" key="3">
    <source>
        <dbReference type="Proteomes" id="UP000051412"/>
    </source>
</evidence>
<keyword evidence="2" id="KW-0808">Transferase</keyword>
<dbReference type="PATRIC" id="fig|1423782.4.peg.1876"/>
<dbReference type="PROSITE" id="PS51186">
    <property type="entry name" value="GNAT"/>
    <property type="match status" value="1"/>
</dbReference>
<dbReference type="GO" id="GO:0016747">
    <property type="term" value="F:acyltransferase activity, transferring groups other than amino-acyl groups"/>
    <property type="evidence" value="ECO:0007669"/>
    <property type="project" value="InterPro"/>
</dbReference>
<reference evidence="2 3" key="1">
    <citation type="journal article" date="2015" name="Genome Announc.">
        <title>Expanding the biotechnology potential of lactobacilli through comparative genomics of 213 strains and associated genera.</title>
        <authorList>
            <person name="Sun Z."/>
            <person name="Harris H.M."/>
            <person name="McCann A."/>
            <person name="Guo C."/>
            <person name="Argimon S."/>
            <person name="Zhang W."/>
            <person name="Yang X."/>
            <person name="Jeffery I.B."/>
            <person name="Cooney J.C."/>
            <person name="Kagawa T.F."/>
            <person name="Liu W."/>
            <person name="Song Y."/>
            <person name="Salvetti E."/>
            <person name="Wrobel A."/>
            <person name="Rasinkangas P."/>
            <person name="Parkhill J."/>
            <person name="Rea M.C."/>
            <person name="O'Sullivan O."/>
            <person name="Ritari J."/>
            <person name="Douillard F.P."/>
            <person name="Paul Ross R."/>
            <person name="Yang R."/>
            <person name="Briner A.E."/>
            <person name="Felis G.E."/>
            <person name="de Vos W.M."/>
            <person name="Barrangou R."/>
            <person name="Klaenhammer T.R."/>
            <person name="Caufield P.W."/>
            <person name="Cui Y."/>
            <person name="Zhang H."/>
            <person name="O'Toole P.W."/>
        </authorList>
    </citation>
    <scope>NUCLEOTIDE SEQUENCE [LARGE SCALE GENOMIC DNA]</scope>
    <source>
        <strain evidence="2 3">DSM 6035</strain>
    </source>
</reference>
<evidence type="ECO:0000259" key="1">
    <source>
        <dbReference type="PROSITE" id="PS51186"/>
    </source>
</evidence>
<dbReference type="InterPro" id="IPR016181">
    <property type="entry name" value="Acyl_CoA_acyltransferase"/>
</dbReference>
<organism evidence="2 3">
    <name type="scientific">Limosilactobacillus panis DSM 6035</name>
    <dbReference type="NCBI Taxonomy" id="1423782"/>
    <lineage>
        <taxon>Bacteria</taxon>
        <taxon>Bacillati</taxon>
        <taxon>Bacillota</taxon>
        <taxon>Bacilli</taxon>
        <taxon>Lactobacillales</taxon>
        <taxon>Lactobacillaceae</taxon>
        <taxon>Limosilactobacillus</taxon>
    </lineage>
</organism>
<keyword evidence="3" id="KW-1185">Reference proteome</keyword>
<dbReference type="SUPFAM" id="SSF55729">
    <property type="entry name" value="Acyl-CoA N-acyltransferases (Nat)"/>
    <property type="match status" value="1"/>
</dbReference>
<gene>
    <name evidence="2" type="ORF">FD32_GL001803</name>
</gene>
<dbReference type="STRING" id="1423782.FD32_GL001803"/>
<name>A0A0R1XDE9_9LACO</name>
<dbReference type="EMBL" id="AZGM01000046">
    <property type="protein sequence ID" value="KRM28202.1"/>
    <property type="molecule type" value="Genomic_DNA"/>
</dbReference>
<dbReference type="Proteomes" id="UP000051412">
    <property type="component" value="Unassembled WGS sequence"/>
</dbReference>
<dbReference type="InterPro" id="IPR000182">
    <property type="entry name" value="GNAT_dom"/>
</dbReference>
<protein>
    <submittedName>
        <fullName evidence="2">Acetyltransferase, GNAT family</fullName>
    </submittedName>
</protein>
<dbReference type="Pfam" id="PF00583">
    <property type="entry name" value="Acetyltransf_1"/>
    <property type="match status" value="1"/>
</dbReference>
<dbReference type="AlphaFoldDB" id="A0A0R1XDE9"/>
<sequence>MHDLPAIEEVIAGARQALKNSGNPQWQDGQPTTATIINDITHHLSWALIVDNQLAGVASLQPSPEESFENISQGEWANSTDPYLVIHRLAIGDQYRGHQLSSFLLSNLVTVGQMKGVSNFRLGTHQKNAAMQAAAKKFGFKYRGKVKVHDGCDPNRYAFELNLDPHKFPMKAGVKNNFMGPLVK</sequence>
<proteinExistence type="predicted"/>
<evidence type="ECO:0000313" key="2">
    <source>
        <dbReference type="EMBL" id="KRM28202.1"/>
    </source>
</evidence>
<feature type="domain" description="N-acetyltransferase" evidence="1">
    <location>
        <begin position="1"/>
        <end position="164"/>
    </location>
</feature>
<dbReference type="Gene3D" id="3.40.630.30">
    <property type="match status" value="1"/>
</dbReference>